<accession>A0AAE1CA52</accession>
<dbReference type="AlphaFoldDB" id="A0AAE1CA52"/>
<gene>
    <name evidence="2" type="ORF">B0T22DRAFT_442349</name>
</gene>
<keyword evidence="3" id="KW-1185">Reference proteome</keyword>
<evidence type="ECO:0000313" key="2">
    <source>
        <dbReference type="EMBL" id="KAK3685156.1"/>
    </source>
</evidence>
<organism evidence="2 3">
    <name type="scientific">Podospora appendiculata</name>
    <dbReference type="NCBI Taxonomy" id="314037"/>
    <lineage>
        <taxon>Eukaryota</taxon>
        <taxon>Fungi</taxon>
        <taxon>Dikarya</taxon>
        <taxon>Ascomycota</taxon>
        <taxon>Pezizomycotina</taxon>
        <taxon>Sordariomycetes</taxon>
        <taxon>Sordariomycetidae</taxon>
        <taxon>Sordariales</taxon>
        <taxon>Podosporaceae</taxon>
        <taxon>Podospora</taxon>
    </lineage>
</organism>
<evidence type="ECO:0000313" key="3">
    <source>
        <dbReference type="Proteomes" id="UP001270362"/>
    </source>
</evidence>
<protein>
    <submittedName>
        <fullName evidence="2">Uncharacterized protein</fullName>
    </submittedName>
</protein>
<evidence type="ECO:0000256" key="1">
    <source>
        <dbReference type="SAM" id="MobiDB-lite"/>
    </source>
</evidence>
<feature type="region of interest" description="Disordered" evidence="1">
    <location>
        <begin position="240"/>
        <end position="270"/>
    </location>
</feature>
<proteinExistence type="predicted"/>
<dbReference type="EMBL" id="JAULSO010000003">
    <property type="protein sequence ID" value="KAK3685156.1"/>
    <property type="molecule type" value="Genomic_DNA"/>
</dbReference>
<comment type="caution">
    <text evidence="2">The sequence shown here is derived from an EMBL/GenBank/DDBJ whole genome shotgun (WGS) entry which is preliminary data.</text>
</comment>
<reference evidence="2" key="1">
    <citation type="journal article" date="2023" name="Mol. Phylogenet. Evol.">
        <title>Genome-scale phylogeny and comparative genomics of the fungal order Sordariales.</title>
        <authorList>
            <person name="Hensen N."/>
            <person name="Bonometti L."/>
            <person name="Westerberg I."/>
            <person name="Brannstrom I.O."/>
            <person name="Guillou S."/>
            <person name="Cros-Aarteil S."/>
            <person name="Calhoun S."/>
            <person name="Haridas S."/>
            <person name="Kuo A."/>
            <person name="Mondo S."/>
            <person name="Pangilinan J."/>
            <person name="Riley R."/>
            <person name="LaButti K."/>
            <person name="Andreopoulos B."/>
            <person name="Lipzen A."/>
            <person name="Chen C."/>
            <person name="Yan M."/>
            <person name="Daum C."/>
            <person name="Ng V."/>
            <person name="Clum A."/>
            <person name="Steindorff A."/>
            <person name="Ohm R.A."/>
            <person name="Martin F."/>
            <person name="Silar P."/>
            <person name="Natvig D.O."/>
            <person name="Lalanne C."/>
            <person name="Gautier V."/>
            <person name="Ament-Velasquez S.L."/>
            <person name="Kruys A."/>
            <person name="Hutchinson M.I."/>
            <person name="Powell A.J."/>
            <person name="Barry K."/>
            <person name="Miller A.N."/>
            <person name="Grigoriev I.V."/>
            <person name="Debuchy R."/>
            <person name="Gladieux P."/>
            <person name="Hiltunen Thoren M."/>
            <person name="Johannesson H."/>
        </authorList>
    </citation>
    <scope>NUCLEOTIDE SEQUENCE</scope>
    <source>
        <strain evidence="2">CBS 314.62</strain>
    </source>
</reference>
<sequence>MPSCLAGTRHGSHDLGAHACTAFCIPLAVVGLRKFQLGHIIHKHSVPCMCTLNVAGDPNQQNANCYDHYGTPPPSPDSTTTYYSGCPAGYTVAASSVTKPFDTTWARYKYETYDIRLANGGILGLPYSVTSHNGVRYTVTYYPLPSCTGDRIMRLADTAVSMSRFWDNRIMDKRNVLEEQQSAWEGTTLDGVLTKVWDLARDTLYAKEQYYHYTVFHGTHTCYDNCDQYFSSSYYNTDPNPSLPTTSQSEPSSISSDYLPSGSYGHSSGGGSVPVPTVVVAMKWRKCVGIGKELGLAGDVDSGGGLGFHGSPIT</sequence>
<reference evidence="2" key="2">
    <citation type="submission" date="2023-06" db="EMBL/GenBank/DDBJ databases">
        <authorList>
            <consortium name="Lawrence Berkeley National Laboratory"/>
            <person name="Haridas S."/>
            <person name="Hensen N."/>
            <person name="Bonometti L."/>
            <person name="Westerberg I."/>
            <person name="Brannstrom I.O."/>
            <person name="Guillou S."/>
            <person name="Cros-Aarteil S."/>
            <person name="Calhoun S."/>
            <person name="Kuo A."/>
            <person name="Mondo S."/>
            <person name="Pangilinan J."/>
            <person name="Riley R."/>
            <person name="Labutti K."/>
            <person name="Andreopoulos B."/>
            <person name="Lipzen A."/>
            <person name="Chen C."/>
            <person name="Yanf M."/>
            <person name="Daum C."/>
            <person name="Ng V."/>
            <person name="Clum A."/>
            <person name="Steindorff A."/>
            <person name="Ohm R."/>
            <person name="Martin F."/>
            <person name="Silar P."/>
            <person name="Natvig D."/>
            <person name="Lalanne C."/>
            <person name="Gautier V."/>
            <person name="Ament-Velasquez S.L."/>
            <person name="Kruys A."/>
            <person name="Hutchinson M.I."/>
            <person name="Powell A.J."/>
            <person name="Barry K."/>
            <person name="Miller A.N."/>
            <person name="Grigoriev I.V."/>
            <person name="Debuchy R."/>
            <person name="Gladieux P."/>
            <person name="Thoren M.H."/>
            <person name="Johannesson H."/>
        </authorList>
    </citation>
    <scope>NUCLEOTIDE SEQUENCE</scope>
    <source>
        <strain evidence="2">CBS 314.62</strain>
    </source>
</reference>
<feature type="compositionally biased region" description="Low complexity" evidence="1">
    <location>
        <begin position="247"/>
        <end position="266"/>
    </location>
</feature>
<dbReference type="Proteomes" id="UP001270362">
    <property type="component" value="Unassembled WGS sequence"/>
</dbReference>
<name>A0AAE1CA52_9PEZI</name>